<keyword evidence="2" id="KW-1185">Reference proteome</keyword>
<evidence type="ECO:0000313" key="1">
    <source>
        <dbReference type="EMBL" id="MCM1991051.1"/>
    </source>
</evidence>
<reference evidence="1" key="1">
    <citation type="journal article" date="2021" name="mSystems">
        <title>Bacteria and Archaea Synergistically Convert Glycine Betaine to Biogenic Methane in the Formosa Cold Seep of the South China Sea.</title>
        <authorList>
            <person name="Li L."/>
            <person name="Zhang W."/>
            <person name="Zhang S."/>
            <person name="Song L."/>
            <person name="Sun Q."/>
            <person name="Zhang H."/>
            <person name="Xiang H."/>
            <person name="Dong X."/>
        </authorList>
    </citation>
    <scope>NUCLEOTIDE SEQUENCE</scope>
    <source>
        <strain evidence="1">ZWT</strain>
    </source>
</reference>
<comment type="caution">
    <text evidence="1">The sequence shown here is derived from an EMBL/GenBank/DDBJ whole genome shotgun (WGS) entry which is preliminary data.</text>
</comment>
<dbReference type="EMBL" id="JAGSOJ010000003">
    <property type="protein sequence ID" value="MCM1991051.1"/>
    <property type="molecule type" value="Genomic_DNA"/>
</dbReference>
<gene>
    <name evidence="1" type="ORF">KDK92_15065</name>
</gene>
<dbReference type="AlphaFoldDB" id="A0A9J6P3E1"/>
<accession>A0A9J6P3E1</accession>
<dbReference type="Proteomes" id="UP001056429">
    <property type="component" value="Unassembled WGS sequence"/>
</dbReference>
<reference evidence="1" key="2">
    <citation type="submission" date="2021-04" db="EMBL/GenBank/DDBJ databases">
        <authorList>
            <person name="Dong X."/>
        </authorList>
    </citation>
    <scope>NUCLEOTIDE SEQUENCE</scope>
    <source>
        <strain evidence="1">ZWT</strain>
    </source>
</reference>
<dbReference type="RefSeq" id="WP_250860157.1">
    <property type="nucleotide sequence ID" value="NZ_JAGSOJ010000003.1"/>
</dbReference>
<name>A0A9J6P3E1_9CLOT</name>
<proteinExistence type="predicted"/>
<organism evidence="1 2">
    <name type="scientific">Oceanirhabdus seepicola</name>
    <dbReference type="NCBI Taxonomy" id="2828781"/>
    <lineage>
        <taxon>Bacteria</taxon>
        <taxon>Bacillati</taxon>
        <taxon>Bacillota</taxon>
        <taxon>Clostridia</taxon>
        <taxon>Eubacteriales</taxon>
        <taxon>Clostridiaceae</taxon>
        <taxon>Oceanirhabdus</taxon>
    </lineage>
</organism>
<evidence type="ECO:0000313" key="2">
    <source>
        <dbReference type="Proteomes" id="UP001056429"/>
    </source>
</evidence>
<protein>
    <submittedName>
        <fullName evidence="1">Uncharacterized protein</fullName>
    </submittedName>
</protein>
<sequence length="65" mass="7543">MENINNLINEGYKIMKFERNIDLTSGQEVGVVELKALDGYLMKLNLDDNSADEMEKVLFNYLKEK</sequence>